<dbReference type="PANTHER" id="PTHR23531">
    <property type="entry name" value="QUINOLENE RESISTANCE PROTEIN NORA"/>
    <property type="match status" value="1"/>
</dbReference>
<dbReference type="InterPro" id="IPR052714">
    <property type="entry name" value="MFS_Exporter"/>
</dbReference>
<dbReference type="InterPro" id="IPR020846">
    <property type="entry name" value="MFS_dom"/>
</dbReference>
<evidence type="ECO:0000313" key="6">
    <source>
        <dbReference type="EMBL" id="QXH49585.1"/>
    </source>
</evidence>
<dbReference type="Pfam" id="PF07690">
    <property type="entry name" value="MFS_1"/>
    <property type="match status" value="1"/>
</dbReference>
<keyword evidence="3 4" id="KW-0472">Membrane</keyword>
<feature type="transmembrane region" description="Helical" evidence="4">
    <location>
        <begin position="273"/>
        <end position="292"/>
    </location>
</feature>
<dbReference type="RefSeq" id="WP_217839202.1">
    <property type="nucleotide sequence ID" value="NZ_CP077076.1"/>
</dbReference>
<keyword evidence="2 4" id="KW-1133">Transmembrane helix</keyword>
<feature type="transmembrane region" description="Helical" evidence="4">
    <location>
        <begin position="44"/>
        <end position="63"/>
    </location>
</feature>
<gene>
    <name evidence="6" type="ORF">KSS94_16690</name>
</gene>
<dbReference type="PANTHER" id="PTHR23531:SF1">
    <property type="entry name" value="QUINOLENE RESISTANCE PROTEIN NORA"/>
    <property type="match status" value="1"/>
</dbReference>
<feature type="transmembrane region" description="Helical" evidence="4">
    <location>
        <begin position="204"/>
        <end position="227"/>
    </location>
</feature>
<keyword evidence="7" id="KW-1185">Reference proteome</keyword>
<reference evidence="6" key="1">
    <citation type="journal article" date="2021" name="Microorganisms">
        <title>The Ever-Expanding Pseudomonas Genus: Description of 43 New Species and Partition of the Pseudomonas putida Group.</title>
        <authorList>
            <person name="Girard L."/>
            <person name="Lood C."/>
            <person name="Hofte M."/>
            <person name="Vandamme P."/>
            <person name="Rokni-Zadeh H."/>
            <person name="van Noort V."/>
            <person name="Lavigne R."/>
            <person name="De Mot R."/>
        </authorList>
    </citation>
    <scope>NUCLEOTIDE SEQUENCE</scope>
    <source>
        <strain evidence="6">COW40</strain>
    </source>
</reference>
<accession>A0ABX8N0Y7</accession>
<evidence type="ECO:0000256" key="3">
    <source>
        <dbReference type="ARBA" id="ARBA00023136"/>
    </source>
</evidence>
<evidence type="ECO:0000313" key="7">
    <source>
        <dbReference type="Proteomes" id="UP001046350"/>
    </source>
</evidence>
<name>A0ABX8N0Y7_9PSED</name>
<feature type="transmembrane region" description="Helical" evidence="4">
    <location>
        <begin position="330"/>
        <end position="352"/>
    </location>
</feature>
<dbReference type="Proteomes" id="UP001046350">
    <property type="component" value="Chromosome"/>
</dbReference>
<feature type="transmembrane region" description="Helical" evidence="4">
    <location>
        <begin position="164"/>
        <end position="183"/>
    </location>
</feature>
<organism evidence="6 7">
    <name type="scientific">Pseudomonas fakonensis</name>
    <dbReference type="NCBI Taxonomy" id="2842355"/>
    <lineage>
        <taxon>Bacteria</taxon>
        <taxon>Pseudomonadati</taxon>
        <taxon>Pseudomonadota</taxon>
        <taxon>Gammaproteobacteria</taxon>
        <taxon>Pseudomonadales</taxon>
        <taxon>Pseudomonadaceae</taxon>
        <taxon>Pseudomonas</taxon>
    </lineage>
</organism>
<sequence length="397" mass="41022">MPAPSSQRLFALFCFASFLLSLSYGTTFLLAKMLAAHGGSESDAGLVISSAMLSTFVAVICCGHLSDRIGAPRTIAGSALLLAAACLGFAWAPAQGNLLLAFGLLLGLGWGTFYTLGPIVVAMTIEPARRMKYFALLSGSMMTGIGSGPLTGRAFEALGLPLESAFLSAAAASLLGGLLFRVLAAPLTRAGQGPVSVSKLSPAAVLKVMASPALFPIIMVGLGGAIFGGLSSFQTSYAALRLLDYSLFFLGFTCAAIGCRLLVAGLIVKRDPYVSACVLSGLMVLAVLMLGLTVHSAATYLLAAITLGVGYGLTYSVINGQAANQAPAGHMAQALVLFSLAYFVGVFGFPWLAGQVIVQAGMPALLQLILLLAVVNWGIAVARLGWRWWVGREVCEG</sequence>
<feature type="transmembrane region" description="Helical" evidence="4">
    <location>
        <begin position="98"/>
        <end position="121"/>
    </location>
</feature>
<keyword evidence="1 4" id="KW-0812">Transmembrane</keyword>
<feature type="transmembrane region" description="Helical" evidence="4">
    <location>
        <begin position="247"/>
        <end position="268"/>
    </location>
</feature>
<proteinExistence type="predicted"/>
<evidence type="ECO:0000256" key="4">
    <source>
        <dbReference type="SAM" id="Phobius"/>
    </source>
</evidence>
<evidence type="ECO:0000256" key="2">
    <source>
        <dbReference type="ARBA" id="ARBA00022989"/>
    </source>
</evidence>
<evidence type="ECO:0000259" key="5">
    <source>
        <dbReference type="PROSITE" id="PS50850"/>
    </source>
</evidence>
<feature type="transmembrane region" description="Helical" evidence="4">
    <location>
        <begin position="298"/>
        <end position="318"/>
    </location>
</feature>
<feature type="transmembrane region" description="Helical" evidence="4">
    <location>
        <begin position="75"/>
        <end position="92"/>
    </location>
</feature>
<dbReference type="InterPro" id="IPR011701">
    <property type="entry name" value="MFS"/>
</dbReference>
<evidence type="ECO:0000256" key="1">
    <source>
        <dbReference type="ARBA" id="ARBA00022692"/>
    </source>
</evidence>
<feature type="transmembrane region" description="Helical" evidence="4">
    <location>
        <begin position="133"/>
        <end position="152"/>
    </location>
</feature>
<feature type="transmembrane region" description="Helical" evidence="4">
    <location>
        <begin position="364"/>
        <end position="382"/>
    </location>
</feature>
<dbReference type="PROSITE" id="PS50850">
    <property type="entry name" value="MFS"/>
    <property type="match status" value="1"/>
</dbReference>
<dbReference type="EMBL" id="CP077076">
    <property type="protein sequence ID" value="QXH49585.1"/>
    <property type="molecule type" value="Genomic_DNA"/>
</dbReference>
<feature type="domain" description="Major facilitator superfamily (MFS) profile" evidence="5">
    <location>
        <begin position="9"/>
        <end position="397"/>
    </location>
</feature>
<protein>
    <submittedName>
        <fullName evidence="6">MFS transporter</fullName>
    </submittedName>
</protein>